<feature type="transmembrane region" description="Helical" evidence="5">
    <location>
        <begin position="6"/>
        <end position="26"/>
    </location>
</feature>
<dbReference type="SUPFAM" id="SSF141868">
    <property type="entry name" value="EAL domain-like"/>
    <property type="match status" value="1"/>
</dbReference>
<evidence type="ECO:0000256" key="1">
    <source>
        <dbReference type="ARBA" id="ARBA00001946"/>
    </source>
</evidence>
<dbReference type="Gene3D" id="3.20.20.450">
    <property type="entry name" value="EAL domain"/>
    <property type="match status" value="1"/>
</dbReference>
<dbReference type="EMBL" id="MG387213">
    <property type="protein sequence ID" value="ATU81876.1"/>
    <property type="molecule type" value="Genomic_DNA"/>
</dbReference>
<feature type="transmembrane region" description="Helical" evidence="5">
    <location>
        <begin position="47"/>
        <end position="68"/>
    </location>
</feature>
<dbReference type="GO" id="GO:0016020">
    <property type="term" value="C:membrane"/>
    <property type="evidence" value="ECO:0007669"/>
    <property type="project" value="UniProtKB-UniRule"/>
</dbReference>
<organism evidence="9">
    <name type="scientific">Lysobacter enzymogenes</name>
    <dbReference type="NCBI Taxonomy" id="69"/>
    <lineage>
        <taxon>Bacteria</taxon>
        <taxon>Pseudomonadati</taxon>
        <taxon>Pseudomonadota</taxon>
        <taxon>Gammaproteobacteria</taxon>
        <taxon>Lysobacterales</taxon>
        <taxon>Lysobacteraceae</taxon>
        <taxon>Lysobacter</taxon>
    </lineage>
</organism>
<dbReference type="Gene3D" id="3.30.70.270">
    <property type="match status" value="1"/>
</dbReference>
<feature type="transmembrane region" description="Helical" evidence="5">
    <location>
        <begin position="109"/>
        <end position="129"/>
    </location>
</feature>
<dbReference type="SMART" id="SM00267">
    <property type="entry name" value="GGDEF"/>
    <property type="match status" value="1"/>
</dbReference>
<dbReference type="PROSITE" id="PS50924">
    <property type="entry name" value="MHYT"/>
    <property type="match status" value="1"/>
</dbReference>
<evidence type="ECO:0000259" key="7">
    <source>
        <dbReference type="PROSITE" id="PS50887"/>
    </source>
</evidence>
<reference evidence="10 11" key="2">
    <citation type="submission" date="2018-10" db="EMBL/GenBank/DDBJ databases">
        <title>The genome of Lysobacter enzymogenes OH11.</title>
        <authorList>
            <person name="Liu F."/>
            <person name="Zhao Y."/>
            <person name="Qian G."/>
            <person name="Chen Y."/>
            <person name="Xu H."/>
        </authorList>
    </citation>
    <scope>NUCLEOTIDE SEQUENCE [LARGE SCALE GENOMIC DNA]</scope>
    <source>
        <strain evidence="10 11">OH11</strain>
    </source>
</reference>
<sequence length="691" mass="74917">MLQGSYNGNLVAISYLVAFAASYLALDMAGRAARGSAASRWRWRLGGGCAMGFGIWSMHFIGMLAFSLPIPLDYDGPKTAGSLLIACIASGFALWLATQRDLPPLRYALGSVLMGGGIAAMHYLGMAALEMRPGIVWDRAWLALSVLVAIAAAGAALRTAFRLREETASAWRMRAVAALVMAAAVVGMHYTGMAAAGFPEGSLCSAAGPDGLRAEWLAAVVTVVAVAILALALAIAVLDRRMEKRTSRLALSLGKANEQLVFLALHDNLTQLPNRVLLEDRIEEAIRRSARSRAGFALMFIDLDGFKAVNDMYGHTMGDRLLHAAAARVVASLRAHDTVARIGGDEFVVLMDLDESSDAAATAQRLIRALGADFDLDGTPVRISGSIGIAVHPQDGAHPRELLTNADAAMYYAKQHGRNHYRFFDPTMNEGAREQLALMQDLRQAMQRGELALHYQPKYGAADGRVIGAEALLRWRHPVRGTLSPERFIALAEKTGLLYAMDTWTLDEACRQLRAWHDAGLALPGISINLSPVQFESAELFERVRDTLARHRLEPDLLTLEVTESTAMRDPEQSLATLQRLSDLGVHISIDDFGTGYSSLLYLKRLPARELKIDRGFVSNLMPGTEDAAIVSAIVALGRTLELTVLAEGVETRDQADLLTDMGCHSLQGYLLSRPLPPEDFAVQVGRQPAR</sequence>
<keyword evidence="3" id="KW-0973">c-di-GMP</keyword>
<dbReference type="InterPro" id="IPR035919">
    <property type="entry name" value="EAL_sf"/>
</dbReference>
<dbReference type="Pfam" id="PF00563">
    <property type="entry name" value="EAL"/>
    <property type="match status" value="1"/>
</dbReference>
<evidence type="ECO:0000256" key="2">
    <source>
        <dbReference type="ARBA" id="ARBA00012282"/>
    </source>
</evidence>
<evidence type="ECO:0000313" key="10">
    <source>
        <dbReference type="EMBL" id="ROU06403.1"/>
    </source>
</evidence>
<evidence type="ECO:0000313" key="9">
    <source>
        <dbReference type="EMBL" id="ATU81876.1"/>
    </source>
</evidence>
<proteinExistence type="predicted"/>
<evidence type="ECO:0000256" key="3">
    <source>
        <dbReference type="ARBA" id="ARBA00022636"/>
    </source>
</evidence>
<comment type="cofactor">
    <cofactor evidence="1">
        <name>Mg(2+)</name>
        <dbReference type="ChEBI" id="CHEBI:18420"/>
    </cofactor>
</comment>
<dbReference type="InterPro" id="IPR043128">
    <property type="entry name" value="Rev_trsase/Diguanyl_cyclase"/>
</dbReference>
<dbReference type="Pfam" id="PF03707">
    <property type="entry name" value="MHYT"/>
    <property type="match status" value="2"/>
</dbReference>
<evidence type="ECO:0000313" key="11">
    <source>
        <dbReference type="Proteomes" id="UP000275910"/>
    </source>
</evidence>
<protein>
    <recommendedName>
        <fullName evidence="2">cyclic-guanylate-specific phosphodiesterase</fullName>
        <ecNumber evidence="2">3.1.4.52</ecNumber>
    </recommendedName>
</protein>
<dbReference type="GO" id="GO:0071732">
    <property type="term" value="P:cellular response to nitric oxide"/>
    <property type="evidence" value="ECO:0007669"/>
    <property type="project" value="UniProtKB-ARBA"/>
</dbReference>
<dbReference type="PROSITE" id="PS50887">
    <property type="entry name" value="GGDEF"/>
    <property type="match status" value="1"/>
</dbReference>
<dbReference type="SMART" id="SM00052">
    <property type="entry name" value="EAL"/>
    <property type="match status" value="1"/>
</dbReference>
<dbReference type="InterPro" id="IPR001633">
    <property type="entry name" value="EAL_dom"/>
</dbReference>
<feature type="domain" description="MHYT" evidence="8">
    <location>
        <begin position="6"/>
        <end position="199"/>
    </location>
</feature>
<feature type="transmembrane region" description="Helical" evidence="5">
    <location>
        <begin position="216"/>
        <end position="238"/>
    </location>
</feature>
<dbReference type="InterPro" id="IPR005330">
    <property type="entry name" value="MHYT_dom"/>
</dbReference>
<dbReference type="Proteomes" id="UP000275910">
    <property type="component" value="Unassembled WGS sequence"/>
</dbReference>
<feature type="transmembrane region" description="Helical" evidence="5">
    <location>
        <begin position="141"/>
        <end position="161"/>
    </location>
</feature>
<dbReference type="PANTHER" id="PTHR44757:SF2">
    <property type="entry name" value="BIOFILM ARCHITECTURE MAINTENANCE PROTEIN MBAA"/>
    <property type="match status" value="1"/>
</dbReference>
<dbReference type="InterPro" id="IPR029787">
    <property type="entry name" value="Nucleotide_cyclase"/>
</dbReference>
<keyword evidence="5" id="KW-0812">Transmembrane</keyword>
<accession>A0A2D3I2V5</accession>
<dbReference type="EMBL" id="RCTY01000033">
    <property type="protein sequence ID" value="ROU06403.1"/>
    <property type="molecule type" value="Genomic_DNA"/>
</dbReference>
<feature type="domain" description="EAL" evidence="6">
    <location>
        <begin position="435"/>
        <end position="689"/>
    </location>
</feature>
<dbReference type="InterPro" id="IPR052155">
    <property type="entry name" value="Biofilm_reg_signaling"/>
</dbReference>
<dbReference type="PANTHER" id="PTHR44757">
    <property type="entry name" value="DIGUANYLATE CYCLASE DGCP"/>
    <property type="match status" value="1"/>
</dbReference>
<dbReference type="CDD" id="cd01949">
    <property type="entry name" value="GGDEF"/>
    <property type="match status" value="1"/>
</dbReference>
<dbReference type="SUPFAM" id="SSF55073">
    <property type="entry name" value="Nucleotide cyclase"/>
    <property type="match status" value="1"/>
</dbReference>
<feature type="transmembrane region" description="Helical" evidence="5">
    <location>
        <begin position="173"/>
        <end position="196"/>
    </location>
</feature>
<name>A0A2D3I2V5_LYSEN</name>
<dbReference type="EC" id="3.1.4.52" evidence="2"/>
<keyword evidence="5" id="KW-1133">Transmembrane helix</keyword>
<gene>
    <name evidence="10" type="ORF">D9T17_13160</name>
</gene>
<dbReference type="FunFam" id="3.30.70.270:FF:000001">
    <property type="entry name" value="Diguanylate cyclase domain protein"/>
    <property type="match status" value="1"/>
</dbReference>
<evidence type="ECO:0000256" key="4">
    <source>
        <dbReference type="ARBA" id="ARBA00051114"/>
    </source>
</evidence>
<evidence type="ECO:0000256" key="5">
    <source>
        <dbReference type="PROSITE-ProRule" id="PRU00244"/>
    </source>
</evidence>
<reference evidence="9" key="1">
    <citation type="submission" date="2017-10" db="EMBL/GenBank/DDBJ databases">
        <title>Cyclic di-GMP signaling enzymes in Lysobacter enzymogenes OH11.</title>
        <authorList>
            <person name="Xu G."/>
            <person name="Qian G."/>
            <person name="Liu F."/>
        </authorList>
    </citation>
    <scope>NUCLEOTIDE SEQUENCE</scope>
    <source>
        <strain evidence="9">OH11</strain>
    </source>
</reference>
<evidence type="ECO:0000259" key="8">
    <source>
        <dbReference type="PROSITE" id="PS50924"/>
    </source>
</evidence>
<dbReference type="AlphaFoldDB" id="A0A2D3I2V5"/>
<evidence type="ECO:0000259" key="6">
    <source>
        <dbReference type="PROSITE" id="PS50883"/>
    </source>
</evidence>
<dbReference type="NCBIfam" id="TIGR00254">
    <property type="entry name" value="GGDEF"/>
    <property type="match status" value="1"/>
</dbReference>
<dbReference type="FunFam" id="3.20.20.450:FF:000001">
    <property type="entry name" value="Cyclic di-GMP phosphodiesterase yahA"/>
    <property type="match status" value="1"/>
</dbReference>
<keyword evidence="5" id="KW-0472">Membrane</keyword>
<dbReference type="PROSITE" id="PS50883">
    <property type="entry name" value="EAL"/>
    <property type="match status" value="1"/>
</dbReference>
<dbReference type="InterPro" id="IPR000160">
    <property type="entry name" value="GGDEF_dom"/>
</dbReference>
<feature type="domain" description="GGDEF" evidence="7">
    <location>
        <begin position="294"/>
        <end position="426"/>
    </location>
</feature>
<feature type="transmembrane region" description="Helical" evidence="5">
    <location>
        <begin position="80"/>
        <end position="97"/>
    </location>
</feature>
<dbReference type="Pfam" id="PF00990">
    <property type="entry name" value="GGDEF"/>
    <property type="match status" value="1"/>
</dbReference>
<dbReference type="GO" id="GO:0071111">
    <property type="term" value="F:cyclic-guanylate-specific phosphodiesterase activity"/>
    <property type="evidence" value="ECO:0007669"/>
    <property type="project" value="UniProtKB-EC"/>
</dbReference>
<comment type="catalytic activity">
    <reaction evidence="4">
        <text>3',3'-c-di-GMP + H2O = 5'-phosphoguanylyl(3'-&gt;5')guanosine + H(+)</text>
        <dbReference type="Rhea" id="RHEA:24902"/>
        <dbReference type="ChEBI" id="CHEBI:15377"/>
        <dbReference type="ChEBI" id="CHEBI:15378"/>
        <dbReference type="ChEBI" id="CHEBI:58754"/>
        <dbReference type="ChEBI" id="CHEBI:58805"/>
        <dbReference type="EC" id="3.1.4.52"/>
    </reaction>
    <physiologicalReaction direction="left-to-right" evidence="4">
        <dbReference type="Rhea" id="RHEA:24903"/>
    </physiologicalReaction>
</comment>
<dbReference type="CDD" id="cd01948">
    <property type="entry name" value="EAL"/>
    <property type="match status" value="1"/>
</dbReference>